<dbReference type="Pfam" id="PF03382">
    <property type="entry name" value="DUF285"/>
    <property type="match status" value="1"/>
</dbReference>
<organism evidence="3 4">
    <name type="scientific">Cylindrotheca closterium</name>
    <dbReference type="NCBI Taxonomy" id="2856"/>
    <lineage>
        <taxon>Eukaryota</taxon>
        <taxon>Sar</taxon>
        <taxon>Stramenopiles</taxon>
        <taxon>Ochrophyta</taxon>
        <taxon>Bacillariophyta</taxon>
        <taxon>Bacillariophyceae</taxon>
        <taxon>Bacillariophycidae</taxon>
        <taxon>Bacillariales</taxon>
        <taxon>Bacillariaceae</taxon>
        <taxon>Cylindrotheca</taxon>
    </lineage>
</organism>
<feature type="compositionally biased region" description="Low complexity" evidence="1">
    <location>
        <begin position="104"/>
        <end position="113"/>
    </location>
</feature>
<evidence type="ECO:0000256" key="2">
    <source>
        <dbReference type="SAM" id="Phobius"/>
    </source>
</evidence>
<dbReference type="InterPro" id="IPR011889">
    <property type="entry name" value="Liste_lipo_26"/>
</dbReference>
<evidence type="ECO:0008006" key="5">
    <source>
        <dbReference type="Google" id="ProtNLM"/>
    </source>
</evidence>
<feature type="transmembrane region" description="Helical" evidence="2">
    <location>
        <begin position="278"/>
        <end position="298"/>
    </location>
</feature>
<keyword evidence="2" id="KW-0812">Transmembrane</keyword>
<name>A0AAD2GB27_9STRA</name>
<feature type="compositionally biased region" description="Polar residues" evidence="1">
    <location>
        <begin position="533"/>
        <end position="546"/>
    </location>
</feature>
<feature type="compositionally biased region" description="Low complexity" evidence="1">
    <location>
        <begin position="181"/>
        <end position="195"/>
    </location>
</feature>
<gene>
    <name evidence="3" type="ORF">CYCCA115_LOCUS23187</name>
</gene>
<feature type="compositionally biased region" description="Polar residues" evidence="1">
    <location>
        <begin position="159"/>
        <end position="172"/>
    </location>
</feature>
<evidence type="ECO:0000313" key="4">
    <source>
        <dbReference type="Proteomes" id="UP001295423"/>
    </source>
</evidence>
<evidence type="ECO:0000256" key="1">
    <source>
        <dbReference type="SAM" id="MobiDB-lite"/>
    </source>
</evidence>
<reference evidence="3" key="1">
    <citation type="submission" date="2023-08" db="EMBL/GenBank/DDBJ databases">
        <authorList>
            <person name="Audoor S."/>
            <person name="Bilcke G."/>
        </authorList>
    </citation>
    <scope>NUCLEOTIDE SEQUENCE</scope>
</reference>
<feature type="region of interest" description="Disordered" evidence="1">
    <location>
        <begin position="507"/>
        <end position="634"/>
    </location>
</feature>
<feature type="compositionally biased region" description="Polar residues" evidence="1">
    <location>
        <begin position="114"/>
        <end position="132"/>
    </location>
</feature>
<protein>
    <recommendedName>
        <fullName evidence="5">BspA family leucine-rich repeat surface protein</fullName>
    </recommendedName>
</protein>
<feature type="compositionally biased region" description="Low complexity" evidence="1">
    <location>
        <begin position="597"/>
        <end position="611"/>
    </location>
</feature>
<feature type="compositionally biased region" description="Polar residues" evidence="1">
    <location>
        <begin position="509"/>
        <end position="526"/>
    </location>
</feature>
<feature type="compositionally biased region" description="Basic and acidic residues" evidence="1">
    <location>
        <begin position="237"/>
        <end position="258"/>
    </location>
</feature>
<keyword evidence="2" id="KW-1133">Transmembrane helix</keyword>
<dbReference type="InterPro" id="IPR005046">
    <property type="entry name" value="DUF285"/>
</dbReference>
<feature type="compositionally biased region" description="Polar residues" evidence="1">
    <location>
        <begin position="68"/>
        <end position="78"/>
    </location>
</feature>
<dbReference type="Proteomes" id="UP001295423">
    <property type="component" value="Unassembled WGS sequence"/>
</dbReference>
<dbReference type="NCBIfam" id="TIGR02167">
    <property type="entry name" value="Liste_lipo_26"/>
    <property type="match status" value="5"/>
</dbReference>
<accession>A0AAD2GB27</accession>
<feature type="region of interest" description="Disordered" evidence="1">
    <location>
        <begin position="236"/>
        <end position="260"/>
    </location>
</feature>
<sequence length="866" mass="94088">MTETDEESPDKAATTTRKSESRVSRSSNRHSPGSSVSKGRKSTSSPYRGPSRSSHRRSYKAPEIHEQGIQSLPLTSPGSQSASSSDHLRSSRKASMNNFRRLESSPPKKLSSPRTLRSGNATKKSRKGNSVANPGARNVLSSHRNTTRKSSKFDRNGQRDSSANDGAQSLTMSSDDRRASSKASRNSSRQSRIQSDGVNATPPPPSSLQLDQTGTEPTLQAVTAPGLDEIEAAIQQGRDEERRARETQDQIARQREEEQNALVSTIATREKNSRKRKYMMAAFVVAVIAAGVTAWLLVSRNSSNNLDDDSSQNATILPPTTAKEVSDTPSSTPTTKEDLGVVPDDVGSQAEATCEAISNGEPVSGQDDLAVQKYDILMDVMLDSETEDLSPLTIELKDKIQRLLLPSLAGCPNERRRLQIEVYIVNALVNAEVNIGASCFAADLERPCHLYVIKLDIYVQRTVSSADFSEDILDKFREAPLVDQLGLLSPFQSITVVDVIYSADESAGPSVTPSTLSPTELPSANPTRAPVTFPTTEDPTKAPTTEPSSKPTLATTTPPTAPPTKLPTESPTKSPTPGPTLPPTLVPTPGPTPNPTPVRTRFPTTQPTFSPSANPTTEPTPVFSAQPSATPSTLPSSASSIITCFQTSLELSNNVRRWVRFPASVEVQYGPIGDWCFDRNVTSMEALFSSIPSFNEDISNWDVANVNNMGSMFYNTPFNGDISSWDVSSVTDMNNMFMQATSFNQDISSWNVSSVTNMGFMFRFAASFDQDISSWDVSSVSNMENMFAGASSFNQDISSWDVSSIRGMKEMFSQASSFNQNLCAWGSRLPFIGVFVDDMFDNQSCPSTSEPNLRSETPGPFCHFCE</sequence>
<feature type="region of interest" description="Disordered" evidence="1">
    <location>
        <begin position="303"/>
        <end position="343"/>
    </location>
</feature>
<feature type="compositionally biased region" description="Low complexity" evidence="1">
    <location>
        <begin position="624"/>
        <end position="634"/>
    </location>
</feature>
<keyword evidence="2" id="KW-0472">Membrane</keyword>
<feature type="compositionally biased region" description="Low complexity" evidence="1">
    <location>
        <begin position="24"/>
        <end position="45"/>
    </location>
</feature>
<feature type="compositionally biased region" description="Pro residues" evidence="1">
    <location>
        <begin position="574"/>
        <end position="596"/>
    </location>
</feature>
<comment type="caution">
    <text evidence="3">The sequence shown here is derived from an EMBL/GenBank/DDBJ whole genome shotgun (WGS) entry which is preliminary data.</text>
</comment>
<keyword evidence="4" id="KW-1185">Reference proteome</keyword>
<proteinExistence type="predicted"/>
<feature type="compositionally biased region" description="Low complexity" evidence="1">
    <location>
        <begin position="547"/>
        <end position="558"/>
    </location>
</feature>
<feature type="region of interest" description="Disordered" evidence="1">
    <location>
        <begin position="1"/>
        <end position="215"/>
    </location>
</feature>
<dbReference type="AlphaFoldDB" id="A0AAD2GB27"/>
<dbReference type="EMBL" id="CAKOGP040002380">
    <property type="protein sequence ID" value="CAJ1968333.1"/>
    <property type="molecule type" value="Genomic_DNA"/>
</dbReference>
<evidence type="ECO:0000313" key="3">
    <source>
        <dbReference type="EMBL" id="CAJ1968333.1"/>
    </source>
</evidence>